<keyword evidence="2 5" id="KW-0479">Metal-binding</keyword>
<evidence type="ECO:0000256" key="3">
    <source>
        <dbReference type="ARBA" id="ARBA00023002"/>
    </source>
</evidence>
<organism evidence="7 8">
    <name type="scientific">Coniochaeta pulveracea</name>
    <dbReference type="NCBI Taxonomy" id="177199"/>
    <lineage>
        <taxon>Eukaryota</taxon>
        <taxon>Fungi</taxon>
        <taxon>Dikarya</taxon>
        <taxon>Ascomycota</taxon>
        <taxon>Pezizomycotina</taxon>
        <taxon>Sordariomycetes</taxon>
        <taxon>Sordariomycetidae</taxon>
        <taxon>Coniochaetales</taxon>
        <taxon>Coniochaetaceae</taxon>
        <taxon>Coniochaeta</taxon>
    </lineage>
</organism>
<dbReference type="InterPro" id="IPR001128">
    <property type="entry name" value="Cyt_P450"/>
</dbReference>
<dbReference type="Gene3D" id="1.10.630.10">
    <property type="entry name" value="Cytochrome P450"/>
    <property type="match status" value="1"/>
</dbReference>
<dbReference type="AlphaFoldDB" id="A0A420YA88"/>
<feature type="binding site" description="axial binding residue" evidence="5">
    <location>
        <position position="462"/>
    </location>
    <ligand>
        <name>heme</name>
        <dbReference type="ChEBI" id="CHEBI:30413"/>
    </ligand>
    <ligandPart>
        <name>Fe</name>
        <dbReference type="ChEBI" id="CHEBI:18248"/>
    </ligandPart>
</feature>
<reference evidence="7 8" key="1">
    <citation type="submission" date="2018-08" db="EMBL/GenBank/DDBJ databases">
        <title>Draft genome of the lignicolous fungus Coniochaeta pulveracea.</title>
        <authorList>
            <person name="Borstlap C.J."/>
            <person name="De Witt R.N."/>
            <person name="Botha A."/>
            <person name="Volschenk H."/>
        </authorList>
    </citation>
    <scope>NUCLEOTIDE SEQUENCE [LARGE SCALE GENOMIC DNA]</scope>
    <source>
        <strain evidence="7 8">CAB683</strain>
    </source>
</reference>
<dbReference type="GO" id="GO:0020037">
    <property type="term" value="F:heme binding"/>
    <property type="evidence" value="ECO:0007669"/>
    <property type="project" value="InterPro"/>
</dbReference>
<keyword evidence="4 5" id="KW-0408">Iron</keyword>
<evidence type="ECO:0008006" key="9">
    <source>
        <dbReference type="Google" id="ProtNLM"/>
    </source>
</evidence>
<evidence type="ECO:0000256" key="5">
    <source>
        <dbReference type="PIRSR" id="PIRSR602401-1"/>
    </source>
</evidence>
<keyword evidence="3" id="KW-0560">Oxidoreductase</keyword>
<comment type="cofactor">
    <cofactor evidence="5">
        <name>heme</name>
        <dbReference type="ChEBI" id="CHEBI:30413"/>
    </cofactor>
</comment>
<dbReference type="PANTHER" id="PTHR46300:SF4">
    <property type="entry name" value="CYTOCHROME P450 98A3"/>
    <property type="match status" value="1"/>
</dbReference>
<dbReference type="GO" id="GO:0016705">
    <property type="term" value="F:oxidoreductase activity, acting on paired donors, with incorporation or reduction of molecular oxygen"/>
    <property type="evidence" value="ECO:0007669"/>
    <property type="project" value="InterPro"/>
</dbReference>
<evidence type="ECO:0000256" key="1">
    <source>
        <dbReference type="ARBA" id="ARBA00010617"/>
    </source>
</evidence>
<dbReference type="Pfam" id="PF00067">
    <property type="entry name" value="p450"/>
    <property type="match status" value="1"/>
</dbReference>
<dbReference type="GO" id="GO:0004497">
    <property type="term" value="F:monooxygenase activity"/>
    <property type="evidence" value="ECO:0007669"/>
    <property type="project" value="InterPro"/>
</dbReference>
<gene>
    <name evidence="7" type="ORF">DL546_007503</name>
</gene>
<dbReference type="CDD" id="cd11065">
    <property type="entry name" value="CYP64-like"/>
    <property type="match status" value="1"/>
</dbReference>
<evidence type="ECO:0000256" key="6">
    <source>
        <dbReference type="SAM" id="Phobius"/>
    </source>
</evidence>
<dbReference type="STRING" id="177199.A0A420YA88"/>
<dbReference type="Proteomes" id="UP000275385">
    <property type="component" value="Unassembled WGS sequence"/>
</dbReference>
<dbReference type="OrthoDB" id="2789670at2759"/>
<keyword evidence="6" id="KW-0812">Transmembrane</keyword>
<feature type="transmembrane region" description="Helical" evidence="6">
    <location>
        <begin position="25"/>
        <end position="44"/>
    </location>
</feature>
<evidence type="ECO:0000313" key="8">
    <source>
        <dbReference type="Proteomes" id="UP000275385"/>
    </source>
</evidence>
<dbReference type="PRINTS" id="PR00385">
    <property type="entry name" value="P450"/>
</dbReference>
<dbReference type="InterPro" id="IPR036396">
    <property type="entry name" value="Cyt_P450_sf"/>
</dbReference>
<proteinExistence type="inferred from homology"/>
<dbReference type="PRINTS" id="PR00463">
    <property type="entry name" value="EP450I"/>
</dbReference>
<sequence>MLSDRLLELVNIAKLQQVINGGSPWLVLSSLLLVVTIGVIVDYGRMLWLRSKMPPGPLPLPMVGNTFHLPDNKPWLWFEQLSKQYNSPLITVWIGRNPTVWINDAWSANELLDKRAGVYSSRPRMTVFAELGAGQNNMVNMYTFTPEQRERWRVHRKLMHHAVGSQQVRNYRKFQNDESKVVAYDLLRDPANYVKHFERYATSVVSIIGFGRRVESYNDPIITEVIAVMHLAADLNVPGKSFPMLMETFPWLAKFPNAIAPWKHGLGKKRGTSFFYAVAEEAAQQPGHEEKFVKYLFDKQPEFNMNHDEIAGLSGNLFGAGSDTSSSTLITFVLACCAFPETLIPAWEEIDRVVGPHRSPHFDDEPNMPYLKAFVKEVLRWRSVAIIGGQPHAPTQDDHYKGYLIPKGTWVQGNVWAIHHNEREFPDPDRFNPKRFLKDDPDSRPFPGDKGYMTFGWGRRVCSGQVLAEQGTWITVARLLWGFKIEKKRRADGSVVEVDINDYTNGLNMRPRPFECSITPRSETHRETIEREGRLALQDLEQYRGESKYRMSTFYQESSRAMELYGDGGKGHKA</sequence>
<keyword evidence="6" id="KW-0472">Membrane</keyword>
<evidence type="ECO:0000313" key="7">
    <source>
        <dbReference type="EMBL" id="RKU44793.1"/>
    </source>
</evidence>
<protein>
    <recommendedName>
        <fullName evidence="9">Cytochrome P450</fullName>
    </recommendedName>
</protein>
<comment type="caution">
    <text evidence="7">The sequence shown here is derived from an EMBL/GenBank/DDBJ whole genome shotgun (WGS) entry which is preliminary data.</text>
</comment>
<dbReference type="GO" id="GO:0005506">
    <property type="term" value="F:iron ion binding"/>
    <property type="evidence" value="ECO:0007669"/>
    <property type="project" value="InterPro"/>
</dbReference>
<dbReference type="PANTHER" id="PTHR46300">
    <property type="entry name" value="P450, PUTATIVE (EUROFUNG)-RELATED-RELATED"/>
    <property type="match status" value="1"/>
</dbReference>
<dbReference type="SUPFAM" id="SSF48264">
    <property type="entry name" value="Cytochrome P450"/>
    <property type="match status" value="1"/>
</dbReference>
<evidence type="ECO:0000256" key="4">
    <source>
        <dbReference type="ARBA" id="ARBA00023004"/>
    </source>
</evidence>
<keyword evidence="8" id="KW-1185">Reference proteome</keyword>
<comment type="similarity">
    <text evidence="1">Belongs to the cytochrome P450 family.</text>
</comment>
<dbReference type="InterPro" id="IPR002401">
    <property type="entry name" value="Cyt_P450_E_grp-I"/>
</dbReference>
<evidence type="ECO:0000256" key="2">
    <source>
        <dbReference type="ARBA" id="ARBA00022723"/>
    </source>
</evidence>
<dbReference type="EMBL" id="QVQW01000027">
    <property type="protein sequence ID" value="RKU44793.1"/>
    <property type="molecule type" value="Genomic_DNA"/>
</dbReference>
<name>A0A420YA88_9PEZI</name>
<dbReference type="InterPro" id="IPR050364">
    <property type="entry name" value="Cytochrome_P450_fung"/>
</dbReference>
<keyword evidence="6" id="KW-1133">Transmembrane helix</keyword>
<accession>A0A420YA88</accession>
<keyword evidence="5" id="KW-0349">Heme</keyword>